<sequence length="888" mass="100264">MKETRLTIPVYAKKINGEIVVERVVVTDQVCNIMRGLQSVSSLVNVAVSSMPPAAFAWAGVFVILPVIMNAITQDGEAMDGLEFISELLVRCKVREDVIRRRFREPVQGLQSQSESKNLGELHSAIKARTVQLYSDILQYQIQLAIHYDRGFERRYRNSIANGFDKLEESAEQSLSSLKEIEQDIEGISQDSLLKELPRAIFAAFDSSKAQGETTSLHRTCLQGTRIDTPNLVQRWSNALHDYKCIFWLKGMPGTGKLMIARTVAGKLASEGRLGANLTNAAQLFTTLSSQLTEVLPGLRPHVCAVIVKRRDIAGKSLSEQCEHLIFQPLGLYPPFVLVFVIDALDECEDDDDLREVLPLFSQLRDLRTIKLRVFMTSRPEKLLRSRFSRMPDAYHRDEDLHKFKPSDIQEDKDDITKLFEHELALMREEILLQDNWPGKEPCRFLAAAASERLADLRLDTILIDDVDKTSPQRNIDSIYTQILKFSVSNKIEKEKAEICGLFRRVLGPVILLFSLLSIDALSVLLSVPKEEINDVLRDLHSLLLVPNSEEEPIQTLHLSFPEFLSDPERCPTEFLIDRNITHAKLTERCCLELMSNILTKDIRDLKLPGTLAREVEQSTVAKHIPNHVQYACCYWINHLLATDVTAFMDETIYTVFQQTVLDSDRSRCETVYALLYAYARAGAAPTWIKSRCAPAADWSALFYSIASSYGEGQLAVFSRDGRYLVSTDMGGNLNLYHFKTGVLREILETPYRIHLEEGLRVVASEFSLNSELLATALDDKTIRLWDPKTGAFQATLAGCLENPRLISISLNGKHLASSSRDKIQIWDLCTGNLSRTFNGHSDRNIVIQFSPVDQLLALGSIDTTILLWDPETDKSFALEGHEQGFRR</sequence>
<dbReference type="STRING" id="559298.A0A179UDZ3"/>
<evidence type="ECO:0000313" key="6">
    <source>
        <dbReference type="Proteomes" id="UP000002038"/>
    </source>
</evidence>
<keyword evidence="1" id="KW-0677">Repeat</keyword>
<dbReference type="RefSeq" id="XP_031576976.1">
    <property type="nucleotide sequence ID" value="XM_031720719.1"/>
</dbReference>
<dbReference type="InterPro" id="IPR015943">
    <property type="entry name" value="WD40/YVTN_repeat-like_dom_sf"/>
</dbReference>
<dbReference type="GeneID" id="8506290"/>
<evidence type="ECO:0000256" key="1">
    <source>
        <dbReference type="ARBA" id="ARBA00022737"/>
    </source>
</evidence>
<evidence type="ECO:0000313" key="5">
    <source>
        <dbReference type="EMBL" id="OAT05963.1"/>
    </source>
</evidence>
<feature type="repeat" description="WD" evidence="2">
    <location>
        <begin position="762"/>
        <end position="796"/>
    </location>
</feature>
<dbReference type="InterPro" id="IPR001680">
    <property type="entry name" value="WD40_rpt"/>
</dbReference>
<feature type="domain" description="Nephrocystin 3-like N-terminal" evidence="4">
    <location>
        <begin position="233"/>
        <end position="379"/>
    </location>
</feature>
<dbReference type="Gene3D" id="3.40.50.300">
    <property type="entry name" value="P-loop containing nucleotide triphosphate hydrolases"/>
    <property type="match status" value="1"/>
</dbReference>
<dbReference type="PROSITE" id="PS50082">
    <property type="entry name" value="WD_REPEATS_2"/>
    <property type="match status" value="2"/>
</dbReference>
<dbReference type="SMART" id="SM00320">
    <property type="entry name" value="WD40"/>
    <property type="match status" value="3"/>
</dbReference>
<dbReference type="PROSITE" id="PS50294">
    <property type="entry name" value="WD_REPEATS_REGION"/>
    <property type="match status" value="1"/>
</dbReference>
<protein>
    <submittedName>
        <fullName evidence="5">Uncharacterized protein</fullName>
    </submittedName>
</protein>
<dbReference type="VEuPathDB" id="FungiDB:BDBG_02263"/>
<dbReference type="Pfam" id="PF00400">
    <property type="entry name" value="WD40"/>
    <property type="match status" value="2"/>
</dbReference>
<name>A0A179UDZ3_BLAGS</name>
<proteinExistence type="predicted"/>
<dbReference type="InterPro" id="IPR027417">
    <property type="entry name" value="P-loop_NTPase"/>
</dbReference>
<evidence type="ECO:0000259" key="3">
    <source>
        <dbReference type="Pfam" id="PF17100"/>
    </source>
</evidence>
<dbReference type="SUPFAM" id="SSF50978">
    <property type="entry name" value="WD40 repeat-like"/>
    <property type="match status" value="1"/>
</dbReference>
<evidence type="ECO:0000259" key="4">
    <source>
        <dbReference type="Pfam" id="PF24883"/>
    </source>
</evidence>
<dbReference type="Proteomes" id="UP000002038">
    <property type="component" value="Unassembled WGS sequence"/>
</dbReference>
<keyword evidence="6" id="KW-1185">Reference proteome</keyword>
<accession>A0A179UDZ3</accession>
<dbReference type="OrthoDB" id="674604at2759"/>
<dbReference type="InterPro" id="IPR036322">
    <property type="entry name" value="WD40_repeat_dom_sf"/>
</dbReference>
<evidence type="ECO:0000256" key="2">
    <source>
        <dbReference type="PROSITE-ProRule" id="PRU00221"/>
    </source>
</evidence>
<dbReference type="EMBL" id="GG657450">
    <property type="protein sequence ID" value="OAT05963.1"/>
    <property type="molecule type" value="Genomic_DNA"/>
</dbReference>
<dbReference type="Pfam" id="PF24883">
    <property type="entry name" value="NPHP3_N"/>
    <property type="match status" value="1"/>
</dbReference>
<reference evidence="6" key="1">
    <citation type="journal article" date="2015" name="PLoS Genet.">
        <title>The dynamic genome and transcriptome of the human fungal pathogen Blastomyces and close relative Emmonsia.</title>
        <authorList>
            <person name="Munoz J.F."/>
            <person name="Gauthier G.M."/>
            <person name="Desjardins C.A."/>
            <person name="Gallo J.E."/>
            <person name="Holder J."/>
            <person name="Sullivan T.D."/>
            <person name="Marty A.J."/>
            <person name="Carmen J.C."/>
            <person name="Chen Z."/>
            <person name="Ding L."/>
            <person name="Gujja S."/>
            <person name="Magrini V."/>
            <person name="Misas E."/>
            <person name="Mitreva M."/>
            <person name="Priest M."/>
            <person name="Saif S."/>
            <person name="Whiston E.A."/>
            <person name="Young S."/>
            <person name="Zeng Q."/>
            <person name="Goldman W.E."/>
            <person name="Mardis E.R."/>
            <person name="Taylor J.W."/>
            <person name="McEwen J.G."/>
            <person name="Clay O.K."/>
            <person name="Klein B.S."/>
            <person name="Cuomo C.A."/>
        </authorList>
    </citation>
    <scope>NUCLEOTIDE SEQUENCE [LARGE SCALE GENOMIC DNA]</scope>
    <source>
        <strain evidence="6">SLH14081</strain>
    </source>
</reference>
<dbReference type="PANTHER" id="PTHR19879">
    <property type="entry name" value="TRANSCRIPTION INITIATION FACTOR TFIID"/>
    <property type="match status" value="1"/>
</dbReference>
<feature type="domain" description="NWD NACHT-NTPase N-terminal" evidence="3">
    <location>
        <begin position="24"/>
        <end position="161"/>
    </location>
</feature>
<feature type="repeat" description="WD" evidence="2">
    <location>
        <begin position="838"/>
        <end position="879"/>
    </location>
</feature>
<dbReference type="InterPro" id="IPR056884">
    <property type="entry name" value="NPHP3-like_N"/>
</dbReference>
<dbReference type="PANTHER" id="PTHR19879:SF9">
    <property type="entry name" value="TRANSCRIPTION INITIATION FACTOR TFIID SUBUNIT 5"/>
    <property type="match status" value="1"/>
</dbReference>
<gene>
    <name evidence="5" type="ORF">BDBG_02263</name>
</gene>
<dbReference type="Pfam" id="PF17100">
    <property type="entry name" value="NACHT_N"/>
    <property type="match status" value="1"/>
</dbReference>
<dbReference type="KEGG" id="bgh:BDBG_02263"/>
<organism evidence="5 6">
    <name type="scientific">Blastomyces gilchristii (strain SLH14081)</name>
    <name type="common">Blastomyces dermatitidis</name>
    <dbReference type="NCBI Taxonomy" id="559298"/>
    <lineage>
        <taxon>Eukaryota</taxon>
        <taxon>Fungi</taxon>
        <taxon>Dikarya</taxon>
        <taxon>Ascomycota</taxon>
        <taxon>Pezizomycotina</taxon>
        <taxon>Eurotiomycetes</taxon>
        <taxon>Eurotiomycetidae</taxon>
        <taxon>Onygenales</taxon>
        <taxon>Ajellomycetaceae</taxon>
        <taxon>Blastomyces</taxon>
    </lineage>
</organism>
<dbReference type="InterPro" id="IPR031359">
    <property type="entry name" value="NACHT_N"/>
</dbReference>
<keyword evidence="2" id="KW-0853">WD repeat</keyword>
<dbReference type="Gene3D" id="2.130.10.10">
    <property type="entry name" value="YVTN repeat-like/Quinoprotein amine dehydrogenase"/>
    <property type="match status" value="1"/>
</dbReference>
<dbReference type="AlphaFoldDB" id="A0A179UDZ3"/>
<dbReference type="SUPFAM" id="SSF52540">
    <property type="entry name" value="P-loop containing nucleoside triphosphate hydrolases"/>
    <property type="match status" value="1"/>
</dbReference>